<comment type="caution">
    <text evidence="2">The sequence shown here is derived from an EMBL/GenBank/DDBJ whole genome shotgun (WGS) entry which is preliminary data.</text>
</comment>
<protein>
    <submittedName>
        <fullName evidence="2">Uncharacterized protein</fullName>
    </submittedName>
</protein>
<accession>A0A1E5V0Y0</accession>
<evidence type="ECO:0000313" key="2">
    <source>
        <dbReference type="EMBL" id="OEL18714.1"/>
    </source>
</evidence>
<dbReference type="Proteomes" id="UP000095767">
    <property type="component" value="Unassembled WGS sequence"/>
</dbReference>
<feature type="compositionally biased region" description="Basic and acidic residues" evidence="1">
    <location>
        <begin position="118"/>
        <end position="134"/>
    </location>
</feature>
<organism evidence="2 3">
    <name type="scientific">Dichanthelium oligosanthes</name>
    <dbReference type="NCBI Taxonomy" id="888268"/>
    <lineage>
        <taxon>Eukaryota</taxon>
        <taxon>Viridiplantae</taxon>
        <taxon>Streptophyta</taxon>
        <taxon>Embryophyta</taxon>
        <taxon>Tracheophyta</taxon>
        <taxon>Spermatophyta</taxon>
        <taxon>Magnoliopsida</taxon>
        <taxon>Liliopsida</taxon>
        <taxon>Poales</taxon>
        <taxon>Poaceae</taxon>
        <taxon>PACMAD clade</taxon>
        <taxon>Panicoideae</taxon>
        <taxon>Panicodae</taxon>
        <taxon>Paniceae</taxon>
        <taxon>Dichantheliinae</taxon>
        <taxon>Dichanthelium</taxon>
    </lineage>
</organism>
<feature type="region of interest" description="Disordered" evidence="1">
    <location>
        <begin position="80"/>
        <end position="140"/>
    </location>
</feature>
<evidence type="ECO:0000256" key="1">
    <source>
        <dbReference type="SAM" id="MobiDB-lite"/>
    </source>
</evidence>
<dbReference type="AlphaFoldDB" id="A0A1E5V0Y0"/>
<sequence length="229" mass="25941">MKNRWDTLKRMYTQWKTLNDRATGLGRDPLTGCICADDDWWAEQSRAMPGCAIFRIAPLENEDDLRRMFSTIVCTNESSVVPGAHRGDDDSEGDEVGDGLGDELGSGLGSNKNASPIDAKRAMEKRPANHDSPKGKKRKTFRDHCMKRLVDAYEKKTQSSSATFAVVNHVRNEIAEMLELVINDGAVEGSDEHYYATQLLKKKENRDVFITFKTTLGRLNWLRRAWEDK</sequence>
<name>A0A1E5V0Y0_9POAL</name>
<proteinExistence type="predicted"/>
<evidence type="ECO:0000313" key="3">
    <source>
        <dbReference type="Proteomes" id="UP000095767"/>
    </source>
</evidence>
<dbReference type="STRING" id="888268.A0A1E5V0Y0"/>
<dbReference type="EMBL" id="LWDX02055847">
    <property type="protein sequence ID" value="OEL18714.1"/>
    <property type="molecule type" value="Genomic_DNA"/>
</dbReference>
<feature type="compositionally biased region" description="Acidic residues" evidence="1">
    <location>
        <begin position="89"/>
        <end position="101"/>
    </location>
</feature>
<keyword evidence="3" id="KW-1185">Reference proteome</keyword>
<reference evidence="2 3" key="1">
    <citation type="submission" date="2016-09" db="EMBL/GenBank/DDBJ databases">
        <title>The draft genome of Dichanthelium oligosanthes: A C3 panicoid grass species.</title>
        <authorList>
            <person name="Studer A.J."/>
            <person name="Schnable J.C."/>
            <person name="Brutnell T.P."/>
        </authorList>
    </citation>
    <scope>NUCLEOTIDE SEQUENCE [LARGE SCALE GENOMIC DNA]</scope>
    <source>
        <strain evidence="3">cv. Kellogg 1175</strain>
        <tissue evidence="2">Leaf</tissue>
    </source>
</reference>
<gene>
    <name evidence="2" type="ORF">BAE44_0020266</name>
</gene>
<dbReference type="PANTHER" id="PTHR47851">
    <property type="entry name" value="OS06G0588700 PROTEIN-RELATED"/>
    <property type="match status" value="1"/>
</dbReference>
<dbReference type="OrthoDB" id="671245at2759"/>
<dbReference type="PANTHER" id="PTHR47851:SF8">
    <property type="entry name" value="NO APICAL MERISTEM-ASSOCIATED C-TERMINAL DOMAIN-CONTAINING PROTEIN"/>
    <property type="match status" value="1"/>
</dbReference>